<keyword evidence="3" id="KW-0731">Sigma factor</keyword>
<dbReference type="Gene3D" id="1.10.1740.10">
    <property type="match status" value="1"/>
</dbReference>
<evidence type="ECO:0000313" key="8">
    <source>
        <dbReference type="EMBL" id="RKI89553.1"/>
    </source>
</evidence>
<evidence type="ECO:0000259" key="7">
    <source>
        <dbReference type="Pfam" id="PF08281"/>
    </source>
</evidence>
<dbReference type="Pfam" id="PF04542">
    <property type="entry name" value="Sigma70_r2"/>
    <property type="match status" value="1"/>
</dbReference>
<dbReference type="InterPro" id="IPR014284">
    <property type="entry name" value="RNA_pol_sigma-70_dom"/>
</dbReference>
<dbReference type="Proteomes" id="UP000280696">
    <property type="component" value="Unassembled WGS sequence"/>
</dbReference>
<dbReference type="InterPro" id="IPR007627">
    <property type="entry name" value="RNA_pol_sigma70_r2"/>
</dbReference>
<evidence type="ECO:0000256" key="4">
    <source>
        <dbReference type="ARBA" id="ARBA00023125"/>
    </source>
</evidence>
<dbReference type="GO" id="GO:0006352">
    <property type="term" value="P:DNA-templated transcription initiation"/>
    <property type="evidence" value="ECO:0007669"/>
    <property type="project" value="InterPro"/>
</dbReference>
<dbReference type="InterPro" id="IPR013249">
    <property type="entry name" value="RNA_pol_sigma70_r4_t2"/>
</dbReference>
<sequence length="174" mass="20260">MDKSDKPDGLSKEKMEQIYRENAQMVYKYLCGLTQDGEMAGELTQETFFQAVKGIDKFRGDCKISVWLCGIAKNLWLKELEKRSRYKNVPLDDAIPSHENVENESLNHLGKVEIFRLMHNLDDITREVMYLRLAGDLQFSEIANIMGKTENQARVTYYRGKQKIVKGMKKWTEN</sequence>
<dbReference type="GO" id="GO:0016987">
    <property type="term" value="F:sigma factor activity"/>
    <property type="evidence" value="ECO:0007669"/>
    <property type="project" value="UniProtKB-KW"/>
</dbReference>
<dbReference type="InterPro" id="IPR013324">
    <property type="entry name" value="RNA_pol_sigma_r3/r4-like"/>
</dbReference>
<dbReference type="AlphaFoldDB" id="A0A3A9APU1"/>
<dbReference type="Pfam" id="PF08281">
    <property type="entry name" value="Sigma70_r4_2"/>
    <property type="match status" value="1"/>
</dbReference>
<dbReference type="EMBL" id="RAYQ01000021">
    <property type="protein sequence ID" value="RKI89553.1"/>
    <property type="molecule type" value="Genomic_DNA"/>
</dbReference>
<dbReference type="InterPro" id="IPR013325">
    <property type="entry name" value="RNA_pol_sigma_r2"/>
</dbReference>
<evidence type="ECO:0000256" key="1">
    <source>
        <dbReference type="ARBA" id="ARBA00010641"/>
    </source>
</evidence>
<dbReference type="PANTHER" id="PTHR43133:SF52">
    <property type="entry name" value="ECF RNA POLYMERASE SIGMA FACTOR SIGL"/>
    <property type="match status" value="1"/>
</dbReference>
<keyword evidence="2" id="KW-0805">Transcription regulation</keyword>
<dbReference type="InterPro" id="IPR036388">
    <property type="entry name" value="WH-like_DNA-bd_sf"/>
</dbReference>
<evidence type="ECO:0000256" key="5">
    <source>
        <dbReference type="ARBA" id="ARBA00023163"/>
    </source>
</evidence>
<keyword evidence="5" id="KW-0804">Transcription</keyword>
<dbReference type="GO" id="GO:0003677">
    <property type="term" value="F:DNA binding"/>
    <property type="evidence" value="ECO:0007669"/>
    <property type="project" value="UniProtKB-KW"/>
</dbReference>
<feature type="domain" description="RNA polymerase sigma-70 region 2" evidence="6">
    <location>
        <begin position="18"/>
        <end position="85"/>
    </location>
</feature>
<feature type="domain" description="RNA polymerase sigma factor 70 region 4 type 2" evidence="7">
    <location>
        <begin position="113"/>
        <end position="164"/>
    </location>
</feature>
<keyword evidence="9" id="KW-1185">Reference proteome</keyword>
<accession>A0A3A9APU1</accession>
<name>A0A3A9APU1_9FIRM</name>
<organism evidence="8 9">
    <name type="scientific">Parablautia intestinalis</name>
    <dbReference type="NCBI Taxonomy" id="2320100"/>
    <lineage>
        <taxon>Bacteria</taxon>
        <taxon>Bacillati</taxon>
        <taxon>Bacillota</taxon>
        <taxon>Clostridia</taxon>
        <taxon>Lachnospirales</taxon>
        <taxon>Lachnospiraceae</taxon>
        <taxon>Parablautia</taxon>
    </lineage>
</organism>
<dbReference type="InterPro" id="IPR039425">
    <property type="entry name" value="RNA_pol_sigma-70-like"/>
</dbReference>
<evidence type="ECO:0000256" key="3">
    <source>
        <dbReference type="ARBA" id="ARBA00023082"/>
    </source>
</evidence>
<dbReference type="SUPFAM" id="SSF88659">
    <property type="entry name" value="Sigma3 and sigma4 domains of RNA polymerase sigma factors"/>
    <property type="match status" value="1"/>
</dbReference>
<gene>
    <name evidence="8" type="ORF">D7V94_17420</name>
</gene>
<evidence type="ECO:0000259" key="6">
    <source>
        <dbReference type="Pfam" id="PF04542"/>
    </source>
</evidence>
<dbReference type="Gene3D" id="1.10.10.10">
    <property type="entry name" value="Winged helix-like DNA-binding domain superfamily/Winged helix DNA-binding domain"/>
    <property type="match status" value="1"/>
</dbReference>
<protein>
    <submittedName>
        <fullName evidence="8">Sigma-70 family RNA polymerase sigma factor</fullName>
    </submittedName>
</protein>
<dbReference type="RefSeq" id="WP_120471589.1">
    <property type="nucleotide sequence ID" value="NZ_CATAJS010000026.1"/>
</dbReference>
<keyword evidence="4" id="KW-0238">DNA-binding</keyword>
<evidence type="ECO:0000313" key="9">
    <source>
        <dbReference type="Proteomes" id="UP000280696"/>
    </source>
</evidence>
<reference evidence="8 9" key="1">
    <citation type="submission" date="2018-09" db="EMBL/GenBank/DDBJ databases">
        <title>Murine metabolic-syndrome-specific gut microbial biobank.</title>
        <authorList>
            <person name="Liu C."/>
        </authorList>
    </citation>
    <scope>NUCLEOTIDE SEQUENCE [LARGE SCALE GENOMIC DNA]</scope>
    <source>
        <strain evidence="8 9">0.1xD8-82</strain>
    </source>
</reference>
<proteinExistence type="inferred from homology"/>
<dbReference type="OrthoDB" id="9795666at2"/>
<comment type="similarity">
    <text evidence="1">Belongs to the sigma-70 factor family. ECF subfamily.</text>
</comment>
<comment type="caution">
    <text evidence="8">The sequence shown here is derived from an EMBL/GenBank/DDBJ whole genome shotgun (WGS) entry which is preliminary data.</text>
</comment>
<dbReference type="SUPFAM" id="SSF88946">
    <property type="entry name" value="Sigma2 domain of RNA polymerase sigma factors"/>
    <property type="match status" value="1"/>
</dbReference>
<evidence type="ECO:0000256" key="2">
    <source>
        <dbReference type="ARBA" id="ARBA00023015"/>
    </source>
</evidence>
<dbReference type="NCBIfam" id="TIGR02937">
    <property type="entry name" value="sigma70-ECF"/>
    <property type="match status" value="1"/>
</dbReference>
<dbReference type="PANTHER" id="PTHR43133">
    <property type="entry name" value="RNA POLYMERASE ECF-TYPE SIGMA FACTO"/>
    <property type="match status" value="1"/>
</dbReference>